<accession>A0ABS7YFN1</accession>
<organism evidence="2 3">
    <name type="scientific">Massilia hydrophila</name>
    <dbReference type="NCBI Taxonomy" id="3044279"/>
    <lineage>
        <taxon>Bacteria</taxon>
        <taxon>Pseudomonadati</taxon>
        <taxon>Pseudomonadota</taxon>
        <taxon>Betaproteobacteria</taxon>
        <taxon>Burkholderiales</taxon>
        <taxon>Oxalobacteraceae</taxon>
        <taxon>Telluria group</taxon>
        <taxon>Massilia</taxon>
    </lineage>
</organism>
<sequence length="146" mass="15287">MKTTIHDDQDKLIALSRRQLWAALGTVLVLASAAVSLLAFPGAAAPARLFSLLPVAIVLAVAALKTGGRRGAPTSAELRALVDDELRQASQHRASRNGFLAVLAAQAVLVPALAWLPTPHPVALMAVLTIATGLATFLASLLYHDR</sequence>
<keyword evidence="1" id="KW-0812">Transmembrane</keyword>
<dbReference type="EMBL" id="JAHYBX010000005">
    <property type="protein sequence ID" value="MCA1857049.1"/>
    <property type="molecule type" value="Genomic_DNA"/>
</dbReference>
<evidence type="ECO:0000313" key="3">
    <source>
        <dbReference type="Proteomes" id="UP001198602"/>
    </source>
</evidence>
<gene>
    <name evidence="2" type="ORF">LE190_14095</name>
</gene>
<keyword evidence="1" id="KW-1133">Transmembrane helix</keyword>
<comment type="caution">
    <text evidence="2">The sequence shown here is derived from an EMBL/GenBank/DDBJ whole genome shotgun (WGS) entry which is preliminary data.</text>
</comment>
<feature type="transmembrane region" description="Helical" evidence="1">
    <location>
        <begin position="46"/>
        <end position="64"/>
    </location>
</feature>
<feature type="transmembrane region" description="Helical" evidence="1">
    <location>
        <begin position="97"/>
        <end position="116"/>
    </location>
</feature>
<evidence type="ECO:0008006" key="4">
    <source>
        <dbReference type="Google" id="ProtNLM"/>
    </source>
</evidence>
<name>A0ABS7YFN1_9BURK</name>
<feature type="transmembrane region" description="Helical" evidence="1">
    <location>
        <begin position="20"/>
        <end position="40"/>
    </location>
</feature>
<dbReference type="InterPro" id="IPR006311">
    <property type="entry name" value="TAT_signal"/>
</dbReference>
<dbReference type="RefSeq" id="WP_225239295.1">
    <property type="nucleotide sequence ID" value="NZ_JAHYBX010000005.1"/>
</dbReference>
<dbReference type="PROSITE" id="PS51318">
    <property type="entry name" value="TAT"/>
    <property type="match status" value="1"/>
</dbReference>
<proteinExistence type="predicted"/>
<protein>
    <recommendedName>
        <fullName evidence="4">DUF2178 domain-containing protein</fullName>
    </recommendedName>
</protein>
<keyword evidence="1" id="KW-0472">Membrane</keyword>
<evidence type="ECO:0000256" key="1">
    <source>
        <dbReference type="SAM" id="Phobius"/>
    </source>
</evidence>
<dbReference type="Proteomes" id="UP001198602">
    <property type="component" value="Unassembled WGS sequence"/>
</dbReference>
<feature type="transmembrane region" description="Helical" evidence="1">
    <location>
        <begin position="122"/>
        <end position="143"/>
    </location>
</feature>
<evidence type="ECO:0000313" key="2">
    <source>
        <dbReference type="EMBL" id="MCA1857049.1"/>
    </source>
</evidence>
<reference evidence="2 3" key="1">
    <citation type="submission" date="2021-07" db="EMBL/GenBank/DDBJ databases">
        <title>Characterization of Violacein-producing bacteria and related species.</title>
        <authorList>
            <person name="Wilson H.S."/>
            <person name="De Leon M.E."/>
        </authorList>
    </citation>
    <scope>NUCLEOTIDE SEQUENCE [LARGE SCALE GENOMIC DNA]</scope>
    <source>
        <strain evidence="2 3">HSC-2F05</strain>
    </source>
</reference>
<keyword evidence="3" id="KW-1185">Reference proteome</keyword>